<comment type="caution">
    <text evidence="2">The sequence shown here is derived from an EMBL/GenBank/DDBJ whole genome shotgun (WGS) entry which is preliminary data.</text>
</comment>
<organism evidence="2 3">
    <name type="scientific">Polaribacter marinus</name>
    <dbReference type="NCBI Taxonomy" id="2916838"/>
    <lineage>
        <taxon>Bacteria</taxon>
        <taxon>Pseudomonadati</taxon>
        <taxon>Bacteroidota</taxon>
        <taxon>Flavobacteriia</taxon>
        <taxon>Flavobacteriales</taxon>
        <taxon>Flavobacteriaceae</taxon>
    </lineage>
</organism>
<dbReference type="Proteomes" id="UP001139369">
    <property type="component" value="Unassembled WGS sequence"/>
</dbReference>
<gene>
    <name evidence="2" type="ORF">MC378_07065</name>
</gene>
<accession>A0A9X1VPT8</accession>
<sequence>MEIKELKNRPEKYQDKKLYASYTQFDKLLMELRTKKLPKGTVESINNGINLVNSVSESEKELSKQIKKTQSLIIKLIEKEHKLVTKNHYRNTWLAVGMAAFGIPFGVAFGASLGNMAFLGIGLPIGMVIGIAVGTGMDKKAFEEGRQIDLEIKH</sequence>
<keyword evidence="3" id="KW-1185">Reference proteome</keyword>
<protein>
    <recommendedName>
        <fullName evidence="4">Glycine zipper family protein</fullName>
    </recommendedName>
</protein>
<reference evidence="2" key="1">
    <citation type="submission" date="2022-02" db="EMBL/GenBank/DDBJ databases">
        <title>Polaribacter sp. MSW13, isolated from seawater.</title>
        <authorList>
            <person name="Kristyanto S."/>
            <person name="Jung J."/>
            <person name="Jeon C.O."/>
        </authorList>
    </citation>
    <scope>NUCLEOTIDE SEQUENCE</scope>
    <source>
        <strain evidence="2">MSW13</strain>
    </source>
</reference>
<keyword evidence="1" id="KW-1133">Transmembrane helix</keyword>
<evidence type="ECO:0000313" key="2">
    <source>
        <dbReference type="EMBL" id="MCI2228922.1"/>
    </source>
</evidence>
<name>A0A9X1VPT8_9FLAO</name>
<evidence type="ECO:0000313" key="3">
    <source>
        <dbReference type="Proteomes" id="UP001139369"/>
    </source>
</evidence>
<dbReference type="AlphaFoldDB" id="A0A9X1VPT8"/>
<feature type="transmembrane region" description="Helical" evidence="1">
    <location>
        <begin position="117"/>
        <end position="137"/>
    </location>
</feature>
<dbReference type="RefSeq" id="WP_242178052.1">
    <property type="nucleotide sequence ID" value="NZ_JAKQYM010000004.1"/>
</dbReference>
<evidence type="ECO:0008006" key="4">
    <source>
        <dbReference type="Google" id="ProtNLM"/>
    </source>
</evidence>
<proteinExistence type="predicted"/>
<dbReference type="EMBL" id="JAKQYM010000004">
    <property type="protein sequence ID" value="MCI2228922.1"/>
    <property type="molecule type" value="Genomic_DNA"/>
</dbReference>
<evidence type="ECO:0000256" key="1">
    <source>
        <dbReference type="SAM" id="Phobius"/>
    </source>
</evidence>
<keyword evidence="1" id="KW-0812">Transmembrane</keyword>
<keyword evidence="1" id="KW-0472">Membrane</keyword>
<feature type="transmembrane region" description="Helical" evidence="1">
    <location>
        <begin position="92"/>
        <end position="111"/>
    </location>
</feature>